<dbReference type="RefSeq" id="WP_111631217.1">
    <property type="nucleotide sequence ID" value="NZ_QLMC01000008.1"/>
</dbReference>
<gene>
    <name evidence="1" type="ORF">LX87_05216</name>
</gene>
<protein>
    <submittedName>
        <fullName evidence="1">Uncharacterized protein</fullName>
    </submittedName>
</protein>
<name>A0A327WN39_LARAB</name>
<organism evidence="1 2">
    <name type="scientific">Larkinella arboricola</name>
    <dbReference type="NCBI Taxonomy" id="643671"/>
    <lineage>
        <taxon>Bacteria</taxon>
        <taxon>Pseudomonadati</taxon>
        <taxon>Bacteroidota</taxon>
        <taxon>Cytophagia</taxon>
        <taxon>Cytophagales</taxon>
        <taxon>Spirosomataceae</taxon>
        <taxon>Larkinella</taxon>
    </lineage>
</organism>
<keyword evidence="2" id="KW-1185">Reference proteome</keyword>
<proteinExistence type="predicted"/>
<sequence>MFLYFSYLCPDGYEQRHHLHSQDIEEIHLDTLNCFIAFGFVLQSAYLIDEQGCRTHLPLEAFDGWPMAHHLQKLQEQYQGALIS</sequence>
<dbReference type="OrthoDB" id="966042at2"/>
<comment type="caution">
    <text evidence="1">The sequence shown here is derived from an EMBL/GenBank/DDBJ whole genome shotgun (WGS) entry which is preliminary data.</text>
</comment>
<reference evidence="1 2" key="1">
    <citation type="submission" date="2018-06" db="EMBL/GenBank/DDBJ databases">
        <title>Genomic Encyclopedia of Archaeal and Bacterial Type Strains, Phase II (KMG-II): from individual species to whole genera.</title>
        <authorList>
            <person name="Goeker M."/>
        </authorList>
    </citation>
    <scope>NUCLEOTIDE SEQUENCE [LARGE SCALE GENOMIC DNA]</scope>
    <source>
        <strain evidence="1 2">DSM 21851</strain>
    </source>
</reference>
<dbReference type="AlphaFoldDB" id="A0A327WN39"/>
<evidence type="ECO:0000313" key="2">
    <source>
        <dbReference type="Proteomes" id="UP000248790"/>
    </source>
</evidence>
<dbReference type="Proteomes" id="UP000248790">
    <property type="component" value="Unassembled WGS sequence"/>
</dbReference>
<evidence type="ECO:0000313" key="1">
    <source>
        <dbReference type="EMBL" id="RAJ92248.1"/>
    </source>
</evidence>
<accession>A0A327WN39</accession>
<dbReference type="EMBL" id="QLMC01000008">
    <property type="protein sequence ID" value="RAJ92248.1"/>
    <property type="molecule type" value="Genomic_DNA"/>
</dbReference>